<dbReference type="EMBL" id="DWWC01000282">
    <property type="protein sequence ID" value="HJC70653.1"/>
    <property type="molecule type" value="Genomic_DNA"/>
</dbReference>
<feature type="signal peptide" evidence="2">
    <location>
        <begin position="1"/>
        <end position="19"/>
    </location>
</feature>
<name>A0A9D2Q0H0_9MICO</name>
<gene>
    <name evidence="3" type="ORF">H9932_13395</name>
</gene>
<feature type="region of interest" description="Disordered" evidence="1">
    <location>
        <begin position="20"/>
        <end position="88"/>
    </location>
</feature>
<organism evidence="3 4">
    <name type="scientific">Candidatus Brachybacterium intestinipullorum</name>
    <dbReference type="NCBI Taxonomy" id="2838512"/>
    <lineage>
        <taxon>Bacteria</taxon>
        <taxon>Bacillati</taxon>
        <taxon>Actinomycetota</taxon>
        <taxon>Actinomycetes</taxon>
        <taxon>Micrococcales</taxon>
        <taxon>Dermabacteraceae</taxon>
        <taxon>Brachybacterium</taxon>
    </lineage>
</organism>
<dbReference type="AlphaFoldDB" id="A0A9D2Q0H0"/>
<evidence type="ECO:0000256" key="2">
    <source>
        <dbReference type="SAM" id="SignalP"/>
    </source>
</evidence>
<sequence>MRKTALLLSALALSTLPLAACGGGAEDAPAQDPAPTAAEDTVREDAPEEVSDGGGEPAAEEPEASVAEEEPEASSAEESEASAGGPAAEDTVIPAEAVADPPQEVGEFSLMDGSGPAHMYSHAEESILISVDSTVLSSEYETLAEEIATDNAPAGTGSCGTNESGSSIVCYQRTEDGVITVTAIPEEISLEDTVAFVDQYAEQAGAA</sequence>
<feature type="compositionally biased region" description="Low complexity" evidence="1">
    <location>
        <begin position="20"/>
        <end position="39"/>
    </location>
</feature>
<feature type="chain" id="PRO_5039631182" evidence="2">
    <location>
        <begin position="20"/>
        <end position="207"/>
    </location>
</feature>
<reference evidence="3" key="2">
    <citation type="submission" date="2021-04" db="EMBL/GenBank/DDBJ databases">
        <authorList>
            <person name="Gilroy R."/>
        </authorList>
    </citation>
    <scope>NUCLEOTIDE SEQUENCE</scope>
    <source>
        <strain evidence="3">CHK130-7132</strain>
    </source>
</reference>
<keyword evidence="2" id="KW-0732">Signal</keyword>
<comment type="caution">
    <text evidence="3">The sequence shown here is derived from an EMBL/GenBank/DDBJ whole genome shotgun (WGS) entry which is preliminary data.</text>
</comment>
<evidence type="ECO:0000256" key="1">
    <source>
        <dbReference type="SAM" id="MobiDB-lite"/>
    </source>
</evidence>
<feature type="compositionally biased region" description="Acidic residues" evidence="1">
    <location>
        <begin position="58"/>
        <end position="80"/>
    </location>
</feature>
<accession>A0A9D2Q0H0</accession>
<dbReference type="Proteomes" id="UP000823854">
    <property type="component" value="Unassembled WGS sequence"/>
</dbReference>
<evidence type="ECO:0000313" key="3">
    <source>
        <dbReference type="EMBL" id="HJC70653.1"/>
    </source>
</evidence>
<evidence type="ECO:0000313" key="4">
    <source>
        <dbReference type="Proteomes" id="UP000823854"/>
    </source>
</evidence>
<proteinExistence type="predicted"/>
<protein>
    <submittedName>
        <fullName evidence="3">Uncharacterized protein</fullName>
    </submittedName>
</protein>
<reference evidence="3" key="1">
    <citation type="journal article" date="2021" name="PeerJ">
        <title>Extensive microbial diversity within the chicken gut microbiome revealed by metagenomics and culture.</title>
        <authorList>
            <person name="Gilroy R."/>
            <person name="Ravi A."/>
            <person name="Getino M."/>
            <person name="Pursley I."/>
            <person name="Horton D.L."/>
            <person name="Alikhan N.F."/>
            <person name="Baker D."/>
            <person name="Gharbi K."/>
            <person name="Hall N."/>
            <person name="Watson M."/>
            <person name="Adriaenssens E.M."/>
            <person name="Foster-Nyarko E."/>
            <person name="Jarju S."/>
            <person name="Secka A."/>
            <person name="Antonio M."/>
            <person name="Oren A."/>
            <person name="Chaudhuri R.R."/>
            <person name="La Ragione R."/>
            <person name="Hildebrand F."/>
            <person name="Pallen M.J."/>
        </authorList>
    </citation>
    <scope>NUCLEOTIDE SEQUENCE</scope>
    <source>
        <strain evidence="3">CHK130-7132</strain>
    </source>
</reference>